<dbReference type="EMBL" id="RMBX01000001">
    <property type="protein sequence ID" value="RPD43092.1"/>
    <property type="molecule type" value="Genomic_DNA"/>
</dbReference>
<feature type="signal peptide" evidence="1">
    <location>
        <begin position="1"/>
        <end position="25"/>
    </location>
</feature>
<gene>
    <name evidence="2" type="ORF">EG028_02015</name>
</gene>
<comment type="caution">
    <text evidence="2">The sequence shown here is derived from an EMBL/GenBank/DDBJ whole genome shotgun (WGS) entry which is preliminary data.</text>
</comment>
<dbReference type="OrthoDB" id="793529at2"/>
<sequence>MKRYLIFLALTVMLTICVSPQQANATDPISQIILAGIKKVIRAFDIAVQRLQNETIKLQNVQKQLENLLSKLKLDEIYQWSKQQTELFSGYYDELWRVRNAITYYKRVKDIVSNQVQVVKECQRAISTITKIKAFKPEEVLSMVDVYTGILEQSLRNVDQIHLVIRSFATQMDDAQRLALIHRVSDMVDENLADLREYTNQNLMLGMQRVKEQSEITTLQGLYNIKP</sequence>
<dbReference type="Proteomes" id="UP000279089">
    <property type="component" value="Unassembled WGS sequence"/>
</dbReference>
<dbReference type="RefSeq" id="WP_120514363.1">
    <property type="nucleotide sequence ID" value="NZ_QXZY01000001.1"/>
</dbReference>
<accession>A0A3N4MGC2</accession>
<evidence type="ECO:0000313" key="3">
    <source>
        <dbReference type="Proteomes" id="UP000279089"/>
    </source>
</evidence>
<feature type="chain" id="PRO_5018291778" evidence="1">
    <location>
        <begin position="26"/>
        <end position="227"/>
    </location>
</feature>
<organism evidence="2 3">
    <name type="scientific">Chitinophaga barathri</name>
    <dbReference type="NCBI Taxonomy" id="1647451"/>
    <lineage>
        <taxon>Bacteria</taxon>
        <taxon>Pseudomonadati</taxon>
        <taxon>Bacteroidota</taxon>
        <taxon>Chitinophagia</taxon>
        <taxon>Chitinophagales</taxon>
        <taxon>Chitinophagaceae</taxon>
        <taxon>Chitinophaga</taxon>
    </lineage>
</organism>
<keyword evidence="1" id="KW-0732">Signal</keyword>
<evidence type="ECO:0000256" key="1">
    <source>
        <dbReference type="SAM" id="SignalP"/>
    </source>
</evidence>
<proteinExistence type="predicted"/>
<protein>
    <submittedName>
        <fullName evidence="2">Conjugal transfer protein TraI</fullName>
    </submittedName>
</protein>
<reference evidence="3" key="1">
    <citation type="submission" date="2018-11" db="EMBL/GenBank/DDBJ databases">
        <title>Chitinophaga lutea sp.nov., isolate from arsenic contaminated soil.</title>
        <authorList>
            <person name="Zong Y."/>
        </authorList>
    </citation>
    <scope>NUCLEOTIDE SEQUENCE [LARGE SCALE GENOMIC DNA]</scope>
    <source>
        <strain evidence="3">YLT18</strain>
    </source>
</reference>
<dbReference type="AlphaFoldDB" id="A0A3N4MGC2"/>
<name>A0A3N4MGC2_9BACT</name>
<evidence type="ECO:0000313" key="2">
    <source>
        <dbReference type="EMBL" id="RPD43092.1"/>
    </source>
</evidence>
<keyword evidence="3" id="KW-1185">Reference proteome</keyword>